<keyword evidence="1" id="KW-1133">Transmembrane helix</keyword>
<dbReference type="Proteomes" id="UP000612899">
    <property type="component" value="Unassembled WGS sequence"/>
</dbReference>
<comment type="caution">
    <text evidence="2">The sequence shown here is derived from an EMBL/GenBank/DDBJ whole genome shotgun (WGS) entry which is preliminary data.</text>
</comment>
<keyword evidence="1" id="KW-0472">Membrane</keyword>
<proteinExistence type="predicted"/>
<evidence type="ECO:0000313" key="3">
    <source>
        <dbReference type="Proteomes" id="UP000612899"/>
    </source>
</evidence>
<reference evidence="2" key="1">
    <citation type="submission" date="2021-01" db="EMBL/GenBank/DDBJ databases">
        <title>Whole genome shotgun sequence of Rhizocola hellebori NBRC 109834.</title>
        <authorList>
            <person name="Komaki H."/>
            <person name="Tamura T."/>
        </authorList>
    </citation>
    <scope>NUCLEOTIDE SEQUENCE</scope>
    <source>
        <strain evidence="2">NBRC 109834</strain>
    </source>
</reference>
<accession>A0A8J3Q5W8</accession>
<gene>
    <name evidence="2" type="ORF">Rhe02_25660</name>
</gene>
<sequence>MTEPQPLAGAEPLAEAAPVLEAETGTETLSVRRSKTPVILAGAVAVALVLGVGAFIGYRLLFGGGQPAERFPASAVAYISIDLTPSADQTVKLVKLVKKFPDHSGDADPKASIEKLLEKLEIKGIEPKRDITSWLGSRLALGAWSDPQGETYGLLAISSEDDKAATAGLTRIRDKSSQGMGFVVRDGYALIAVGGKQAQRAAEAADAEAAKSPLSAQADFSTARKWLADDQIVVAYADLGGLGRLADKFSKDLLPAGEDLGDLSKTFKGRVIGGARIEQDAILVRSRSFGAEPTQTAAIGDAIARLGALPAGSEIAAVASLPSGLSESPLAGIPLSAALIGGMGLGPSGGGLSPQEQTELNELMSKDLQNKLTPAEEARLTELMDKTSGFGPDLSPAEQKELDALFSKDELTEAEEKRVEELLGGGATGGAGPDIDAVLQTLSGATVAISMTGVADKPALSIVAALAKAPSADTISSLKEISPDLTVSVEGTTLTAKSAGFTAGGKLADDPLFKRATAGAPGNLTFAAYVDLKFAKKAGGPQTGPLTGLCLMAGTDQGDQVALARVLIG</sequence>
<evidence type="ECO:0000256" key="1">
    <source>
        <dbReference type="SAM" id="Phobius"/>
    </source>
</evidence>
<dbReference type="RefSeq" id="WP_203908382.1">
    <property type="nucleotide sequence ID" value="NZ_BONY01000013.1"/>
</dbReference>
<feature type="transmembrane region" description="Helical" evidence="1">
    <location>
        <begin position="38"/>
        <end position="61"/>
    </location>
</feature>
<evidence type="ECO:0008006" key="4">
    <source>
        <dbReference type="Google" id="ProtNLM"/>
    </source>
</evidence>
<protein>
    <recommendedName>
        <fullName evidence="4">DUF3352 domain-containing protein</fullName>
    </recommendedName>
</protein>
<dbReference type="AlphaFoldDB" id="A0A8J3Q5W8"/>
<name>A0A8J3Q5W8_9ACTN</name>
<keyword evidence="1" id="KW-0812">Transmembrane</keyword>
<evidence type="ECO:0000313" key="2">
    <source>
        <dbReference type="EMBL" id="GIH04499.1"/>
    </source>
</evidence>
<keyword evidence="3" id="KW-1185">Reference proteome</keyword>
<organism evidence="2 3">
    <name type="scientific">Rhizocola hellebori</name>
    <dbReference type="NCBI Taxonomy" id="1392758"/>
    <lineage>
        <taxon>Bacteria</taxon>
        <taxon>Bacillati</taxon>
        <taxon>Actinomycetota</taxon>
        <taxon>Actinomycetes</taxon>
        <taxon>Micromonosporales</taxon>
        <taxon>Micromonosporaceae</taxon>
        <taxon>Rhizocola</taxon>
    </lineage>
</organism>
<dbReference type="EMBL" id="BONY01000013">
    <property type="protein sequence ID" value="GIH04499.1"/>
    <property type="molecule type" value="Genomic_DNA"/>
</dbReference>